<comment type="caution">
    <text evidence="1">The sequence shown here is derived from an EMBL/GenBank/DDBJ whole genome shotgun (WGS) entry which is preliminary data.</text>
</comment>
<evidence type="ECO:0000313" key="2">
    <source>
        <dbReference type="Proteomes" id="UP000234857"/>
    </source>
</evidence>
<name>A0A2N5ZC05_MUIH1</name>
<dbReference type="EMBL" id="PKTG01000122">
    <property type="protein sequence ID" value="PLX16196.1"/>
    <property type="molecule type" value="Genomic_DNA"/>
</dbReference>
<evidence type="ECO:0000313" key="1">
    <source>
        <dbReference type="EMBL" id="PLX16196.1"/>
    </source>
</evidence>
<protein>
    <submittedName>
        <fullName evidence="1">Uncharacterized protein</fullName>
    </submittedName>
</protein>
<accession>A0A2N5ZC05</accession>
<gene>
    <name evidence="1" type="ORF">C0601_11280</name>
</gene>
<dbReference type="SMART" id="SM00028">
    <property type="entry name" value="TPR"/>
    <property type="match status" value="2"/>
</dbReference>
<dbReference type="Pfam" id="PF20660">
    <property type="entry name" value="DUF6812"/>
    <property type="match status" value="1"/>
</dbReference>
<dbReference type="Gene3D" id="1.25.40.10">
    <property type="entry name" value="Tetratricopeptide repeat domain"/>
    <property type="match status" value="1"/>
</dbReference>
<organism evidence="1 2">
    <name type="scientific">Muiribacterium halophilum</name>
    <dbReference type="NCBI Taxonomy" id="2053465"/>
    <lineage>
        <taxon>Bacteria</taxon>
        <taxon>Candidatus Muiribacteriota</taxon>
        <taxon>Candidatus Muiribacteriia</taxon>
        <taxon>Candidatus Muiribacteriales</taxon>
        <taxon>Candidatus Muiribacteriaceae</taxon>
        <taxon>Candidatus Muiribacterium</taxon>
    </lineage>
</organism>
<dbReference type="InterPro" id="IPR019734">
    <property type="entry name" value="TPR_rpt"/>
</dbReference>
<dbReference type="AlphaFoldDB" id="A0A2N5ZC05"/>
<proteinExistence type="predicted"/>
<reference evidence="1 2" key="1">
    <citation type="submission" date="2017-11" db="EMBL/GenBank/DDBJ databases">
        <title>Genome-resolved metagenomics identifies genetic mobility, metabolic interactions, and unexpected diversity in perchlorate-reducing communities.</title>
        <authorList>
            <person name="Barnum T.P."/>
            <person name="Figueroa I.A."/>
            <person name="Carlstrom C.I."/>
            <person name="Lucas L.N."/>
            <person name="Engelbrektson A.L."/>
            <person name="Coates J.D."/>
        </authorList>
    </citation>
    <scope>NUCLEOTIDE SEQUENCE [LARGE SCALE GENOMIC DNA]</scope>
    <source>
        <strain evidence="1">BM706</strain>
    </source>
</reference>
<dbReference type="SUPFAM" id="SSF48452">
    <property type="entry name" value="TPR-like"/>
    <property type="match status" value="1"/>
</dbReference>
<sequence>MASGIKVKKDKMRVILHTRTHLIQGEVYLYEESRLSDILNAESDKLYLPMTNIKMKQNGSDKETKKDFILVNKTTIELLYLDEKSKDASMAYTKQAKQSLNALNFDAAITDSKRALSIDEMNAEAHYILGIALGKKQLLDKALKEFELALECADKNSRIHMLAQDMINQIKI</sequence>
<dbReference type="InterPro" id="IPR011990">
    <property type="entry name" value="TPR-like_helical_dom_sf"/>
</dbReference>
<dbReference type="Proteomes" id="UP000234857">
    <property type="component" value="Unassembled WGS sequence"/>
</dbReference>
<dbReference type="InterPro" id="IPR049210">
    <property type="entry name" value="DUF6812"/>
</dbReference>